<keyword evidence="2" id="KW-0677">Repeat</keyword>
<evidence type="ECO:0000256" key="2">
    <source>
        <dbReference type="ARBA" id="ARBA00022737"/>
    </source>
</evidence>
<dbReference type="CDD" id="cd00033">
    <property type="entry name" value="CCP"/>
    <property type="match status" value="13"/>
</dbReference>
<evidence type="ECO:0000259" key="8">
    <source>
        <dbReference type="PROSITE" id="PS51390"/>
    </source>
</evidence>
<evidence type="ECO:0000313" key="9">
    <source>
        <dbReference type="Proteomes" id="UP000829999"/>
    </source>
</evidence>
<keyword evidence="4" id="KW-0768">Sushi</keyword>
<dbReference type="RefSeq" id="XP_050552075.1">
    <property type="nucleotide sequence ID" value="XM_050696118.1"/>
</dbReference>
<dbReference type="PANTHER" id="PTHR45656:SF4">
    <property type="entry name" value="PROTEIN CBR-CLEC-78"/>
    <property type="match status" value="1"/>
</dbReference>
<dbReference type="PROSITE" id="PS50923">
    <property type="entry name" value="SUSHI"/>
    <property type="match status" value="14"/>
</dbReference>
<protein>
    <submittedName>
        <fullName evidence="10">Uncharacterized protein LOC118277568 isoform X1</fullName>
    </submittedName>
</protein>
<dbReference type="OrthoDB" id="5804959at2759"/>
<dbReference type="SUPFAM" id="SSF57535">
    <property type="entry name" value="Complement control module/SCR domain"/>
    <property type="match status" value="14"/>
</dbReference>
<dbReference type="InterPro" id="IPR035976">
    <property type="entry name" value="Sushi/SCR/CCP_sf"/>
</dbReference>
<keyword evidence="1 6" id="KW-0732">Signal</keyword>
<keyword evidence="3 4" id="KW-1015">Disulfide bond</keyword>
<dbReference type="InterPro" id="IPR000436">
    <property type="entry name" value="Sushi_SCR_CCP_dom"/>
</dbReference>
<gene>
    <name evidence="10" type="primary">LOC118277568</name>
</gene>
<feature type="domain" description="Sushi" evidence="7">
    <location>
        <begin position="110"/>
        <end position="174"/>
    </location>
</feature>
<feature type="domain" description="Sushi" evidence="7">
    <location>
        <begin position="1686"/>
        <end position="1742"/>
    </location>
</feature>
<feature type="domain" description="Sushi" evidence="7">
    <location>
        <begin position="303"/>
        <end position="360"/>
    </location>
</feature>
<organism evidence="9 10">
    <name type="scientific">Spodoptera frugiperda</name>
    <name type="common">Fall armyworm</name>
    <dbReference type="NCBI Taxonomy" id="7108"/>
    <lineage>
        <taxon>Eukaryota</taxon>
        <taxon>Metazoa</taxon>
        <taxon>Ecdysozoa</taxon>
        <taxon>Arthropoda</taxon>
        <taxon>Hexapoda</taxon>
        <taxon>Insecta</taxon>
        <taxon>Pterygota</taxon>
        <taxon>Neoptera</taxon>
        <taxon>Endopterygota</taxon>
        <taxon>Lepidoptera</taxon>
        <taxon>Glossata</taxon>
        <taxon>Ditrysia</taxon>
        <taxon>Noctuoidea</taxon>
        <taxon>Noctuidae</taxon>
        <taxon>Amphipyrinae</taxon>
        <taxon>Spodoptera</taxon>
    </lineage>
</organism>
<evidence type="ECO:0000256" key="6">
    <source>
        <dbReference type="SAM" id="SignalP"/>
    </source>
</evidence>
<feature type="disulfide bond" evidence="4">
    <location>
        <begin position="145"/>
        <end position="172"/>
    </location>
</feature>
<evidence type="ECO:0000256" key="1">
    <source>
        <dbReference type="ARBA" id="ARBA00022729"/>
    </source>
</evidence>
<name>A0A9R0EVY1_SPOFR</name>
<dbReference type="GeneID" id="118277568"/>
<dbReference type="GO" id="GO:0030414">
    <property type="term" value="F:peptidase inhibitor activity"/>
    <property type="evidence" value="ECO:0007669"/>
    <property type="project" value="InterPro"/>
</dbReference>
<feature type="domain" description="Sushi" evidence="7">
    <location>
        <begin position="1100"/>
        <end position="1183"/>
    </location>
</feature>
<dbReference type="Pfam" id="PF00095">
    <property type="entry name" value="WAP"/>
    <property type="match status" value="1"/>
</dbReference>
<evidence type="ECO:0000313" key="10">
    <source>
        <dbReference type="RefSeq" id="XP_050552075.1"/>
    </source>
</evidence>
<feature type="domain" description="Sushi" evidence="7">
    <location>
        <begin position="1033"/>
        <end position="1099"/>
    </location>
</feature>
<proteinExistence type="predicted"/>
<feature type="disulfide bond" evidence="4">
    <location>
        <begin position="331"/>
        <end position="358"/>
    </location>
</feature>
<feature type="domain" description="Sushi" evidence="7">
    <location>
        <begin position="176"/>
        <end position="240"/>
    </location>
</feature>
<feature type="region of interest" description="Disordered" evidence="5">
    <location>
        <begin position="958"/>
        <end position="1039"/>
    </location>
</feature>
<dbReference type="FunFam" id="2.10.70.10:FF:000086">
    <property type="entry name" value="Hig-anchoring scaffold protein, isoform A"/>
    <property type="match status" value="1"/>
</dbReference>
<feature type="disulfide bond" evidence="4">
    <location>
        <begin position="1715"/>
        <end position="1742"/>
    </location>
</feature>
<keyword evidence="9" id="KW-1185">Reference proteome</keyword>
<evidence type="ECO:0000256" key="4">
    <source>
        <dbReference type="PROSITE-ProRule" id="PRU00302"/>
    </source>
</evidence>
<dbReference type="InterPro" id="IPR036179">
    <property type="entry name" value="Ig-like_dom_sf"/>
</dbReference>
<dbReference type="InterPro" id="IPR008197">
    <property type="entry name" value="WAP_dom"/>
</dbReference>
<accession>A0A9R0EVY1</accession>
<dbReference type="InterPro" id="IPR051277">
    <property type="entry name" value="SEZ6_CSMD_C4BPB_Regulators"/>
</dbReference>
<feature type="region of interest" description="Disordered" evidence="5">
    <location>
        <begin position="31"/>
        <end position="73"/>
    </location>
</feature>
<feature type="disulfide bond" evidence="4">
    <location>
        <begin position="1154"/>
        <end position="1181"/>
    </location>
</feature>
<dbReference type="Pfam" id="PF00084">
    <property type="entry name" value="Sushi"/>
    <property type="match status" value="12"/>
</dbReference>
<dbReference type="Gene3D" id="2.10.70.10">
    <property type="entry name" value="Complement Module, domain 1"/>
    <property type="match status" value="14"/>
</dbReference>
<dbReference type="SMART" id="SM00032">
    <property type="entry name" value="CCP"/>
    <property type="match status" value="15"/>
</dbReference>
<reference evidence="10" key="1">
    <citation type="submission" date="2025-08" db="UniProtKB">
        <authorList>
            <consortium name="RefSeq"/>
        </authorList>
    </citation>
    <scope>IDENTIFICATION</scope>
    <source>
        <tissue evidence="10">Whole larval tissue</tissue>
    </source>
</reference>
<feature type="compositionally biased region" description="Acidic residues" evidence="5">
    <location>
        <begin position="36"/>
        <end position="45"/>
    </location>
</feature>
<evidence type="ECO:0000256" key="3">
    <source>
        <dbReference type="ARBA" id="ARBA00023157"/>
    </source>
</evidence>
<evidence type="ECO:0000256" key="5">
    <source>
        <dbReference type="SAM" id="MobiDB-lite"/>
    </source>
</evidence>
<dbReference type="SUPFAM" id="SSF48726">
    <property type="entry name" value="Immunoglobulin"/>
    <property type="match status" value="1"/>
</dbReference>
<feature type="disulfide bond" evidence="4">
    <location>
        <begin position="1591"/>
        <end position="1618"/>
    </location>
</feature>
<feature type="domain" description="Sushi" evidence="7">
    <location>
        <begin position="1379"/>
        <end position="1445"/>
    </location>
</feature>
<feature type="domain" description="Sushi" evidence="7">
    <location>
        <begin position="1563"/>
        <end position="1620"/>
    </location>
</feature>
<feature type="domain" description="Sushi" evidence="7">
    <location>
        <begin position="555"/>
        <end position="626"/>
    </location>
</feature>
<feature type="disulfide bond" evidence="4">
    <location>
        <begin position="391"/>
        <end position="418"/>
    </location>
</feature>
<feature type="signal peptide" evidence="6">
    <location>
        <begin position="1"/>
        <end position="29"/>
    </location>
</feature>
<feature type="compositionally biased region" description="Basic and acidic residues" evidence="5">
    <location>
        <begin position="960"/>
        <end position="974"/>
    </location>
</feature>
<feature type="domain" description="Sushi" evidence="7">
    <location>
        <begin position="361"/>
        <end position="420"/>
    </location>
</feature>
<feature type="disulfide bond" evidence="4">
    <location>
        <begin position="1774"/>
        <end position="1801"/>
    </location>
</feature>
<sequence length="1884" mass="209056">MSRASVNTMVKYNVLFAVTIAISLATASALPSPTAADDDDDEDETTQQSRADADDDGRVYKNPRNSPSADCPRDEEQATLLGQKCLRKCSSDEDCKSKKKKCLCDGACGMSCIKPDRECPELTQPEIGKVTLTGRLFGDKAVYSCPHGYHVVGLQSRSCQADGKWAGQPPACKENIYCLQPPTIEHARHSALPEQATFDLDATVQYNCHTGYVTNGFPRAKCLAIDGQASWYGPDISCEPRSCGEPGDVPHGWVTADCHTFGCRAVVQCGQGFELVGKAERYCQADGAWAPKELPTCVLVTQVQCPPPEAPRHGKAVYTSCAYNSVVSYECKYGYRLVGDATRRCGADKKWSGGQPMCKEINCGHPGQLWNGWLENISSGTGLGASIIFRCQDGMKMEGNGSAICQNDGTWSHPLPMCLAPCVVPHVSQGRVVLVENKTGDNSTHEGNTQIVGSSTMVQHGEIIVVECAKDYEFPTNNAAVTCNNGTWTQIPRCQPARCKKMPKFPRNGMVIAPKTEHGMKARFRCKDGFELKGNPIVVCSFGVWSGETPKCEEVFCPFPGYIENGKVLLVGNMGLYDYRPYVKKVVNNKQIMYECEKGYVLSEGPPGATCVGGHWSPRELPKCTLYQHPRIRWSRRRRSIPDPEIRHRRSTYLRQYYNNLHRQTDPSQQYVDQLYDKYNHGTSKPTLRHANFKIMKKFDFDGDMETPTSNENNDENFPTAVYTIYNIHGEPIGHRLYSYQPVYEPEEDEIVQHGDTSEYEDSEEENDELAHVTVLKGGMFDEHSTDSNADNINKLKHEYFERYVDKRRKRFLIKISEDAKKNSDSTQDEEDDLELDGTKKVLDMELEGDETKIDTVTKVPPESTTKVRIKRGINNEEYDTNNWTLKPTTEDINLNNEINLDLLKVVPLTTKLSELDCEDSKEMTVIPLKHNFEDKDLGKEVAIVPLQYNKTNSTEVDNILDKRDKRTSRKTDRLNQTTATVPKTGREGKGGRNRQQASSTGEDQDQTETKDVVEGSSPQNTTEKGKKGRPKSPCEPIESEPYVNIEIVKYGRDPNNTFSSGTIVRVACGKGYGLNLETNATAKCVRGRWKPEKPKCEILPCHVPSTEYGIYTMSADSGHPMTASQVLGSNLQDEKELNETDPVPNGQVVHFSCEYGYNVQGPTNLRCWLGEWAVTSMPECVAAPCELPLLHGATYEAGYRAGLTVAHASSVNIACEPGRSPPATLNCHLGRLQPTVHDFCRPLANLTRPRPTSEYQSGSDIVREDISELEPDIDATTNTDCGPPARNPQEVRLKGTQAFRDAKPWVQGTLIYRDGAEVNSSLGVEGYPHGTEITFRCIASIMGEKTTWKLICEQGNWVGKSFNCEELEAQNEELMNNNSCTFENDEPNVVAFYNDMQITEVVDFPAGAMITSRCSDIGKYAMSGSQTRKCIGGSWDGVKPTCVGLNQQMDYAMEKKPTILFRHSQGPIAQTNDGKLLVYPGTVLHMECLWMRRFGNPKWNVTHNNPDSDRKYIEGWTTDPGRDSALEYRLSIINAVKEDSGIYRCETPARQSHQVEIIVEDVHCPPLPIRRGLVASGLGTRLGTEIRFHCANGNALLGAHTLVCRASGNWSAPLPVCESVECGEVVHDTPLGEGERRPRVAVVSRGVGGRAAFSCAPGWALRGAPETVCLPAADWAKPFPVCREVSCPALPPPASGYVLGRAPYRAGDVLQFHCNPEHTLHGRPILVCQDSGRWSDKPPTCAQACTYPGTTISGRMSSVKFYYKIGETITFTCEPGYRLKGAPMLRCLKNRKWSNAIPLCTPNSNFTSSDSVAMFNGDIDAMLSDEPADILRTREAPAILSPESYKAAVTRAAVSRLLRRGPIENFRNRVFRVNRLLRRDTER</sequence>
<feature type="domain" description="Sushi" evidence="7">
    <location>
        <begin position="241"/>
        <end position="299"/>
    </location>
</feature>
<feature type="domain" description="Sushi" evidence="7">
    <location>
        <begin position="1621"/>
        <end position="1685"/>
    </location>
</feature>
<feature type="disulfide bond" evidence="4">
    <location>
        <begin position="1656"/>
        <end position="1683"/>
    </location>
</feature>
<dbReference type="GO" id="GO:0005576">
    <property type="term" value="C:extracellular region"/>
    <property type="evidence" value="ECO:0007669"/>
    <property type="project" value="InterPro"/>
</dbReference>
<feature type="chain" id="PRO_5040481937" evidence="6">
    <location>
        <begin position="30"/>
        <end position="1884"/>
    </location>
</feature>
<dbReference type="CTD" id="35238"/>
<dbReference type="PANTHER" id="PTHR45656">
    <property type="entry name" value="PROTEIN CBR-CLEC-78"/>
    <property type="match status" value="1"/>
</dbReference>
<feature type="domain" description="Sushi" evidence="7">
    <location>
        <begin position="1744"/>
        <end position="1803"/>
    </location>
</feature>
<comment type="caution">
    <text evidence="4">Lacks conserved residue(s) required for the propagation of feature annotation.</text>
</comment>
<feature type="domain" description="WAP" evidence="8">
    <location>
        <begin position="63"/>
        <end position="116"/>
    </location>
</feature>
<dbReference type="PROSITE" id="PS51390">
    <property type="entry name" value="WAP"/>
    <property type="match status" value="1"/>
</dbReference>
<dbReference type="Proteomes" id="UP000829999">
    <property type="component" value="Chromosome 10"/>
</dbReference>
<evidence type="ECO:0000259" key="7">
    <source>
        <dbReference type="PROSITE" id="PS50923"/>
    </source>
</evidence>
<feature type="domain" description="Sushi" evidence="7">
    <location>
        <begin position="497"/>
        <end position="554"/>
    </location>
</feature>